<evidence type="ECO:0000259" key="2">
    <source>
        <dbReference type="Pfam" id="PF00582"/>
    </source>
</evidence>
<protein>
    <submittedName>
        <fullName evidence="3">Universal stress protein</fullName>
    </submittedName>
</protein>
<gene>
    <name evidence="3" type="ORF">I4I82_28925</name>
</gene>
<name>A0ABS6UII9_9PSEU</name>
<proteinExistence type="inferred from homology"/>
<feature type="domain" description="UspA" evidence="2">
    <location>
        <begin position="8"/>
        <end position="144"/>
    </location>
</feature>
<dbReference type="RefSeq" id="WP_218590863.1">
    <property type="nucleotide sequence ID" value="NZ_JADQDE010000251.1"/>
</dbReference>
<dbReference type="PANTHER" id="PTHR46268">
    <property type="entry name" value="STRESS RESPONSE PROTEIN NHAX"/>
    <property type="match status" value="1"/>
</dbReference>
<evidence type="ECO:0000313" key="4">
    <source>
        <dbReference type="Proteomes" id="UP000694300"/>
    </source>
</evidence>
<sequence>MDVQRADRPVVAGVDGSEAARRAVEWAAAEASRRGAPLRLVTAFAWASDHVVGHPGLGERYREEMEAVARRDLAAAEALAAAAHVPVSTELRVGFPIGTLADEARHAQLLVLGSRGRGGVAGLLLGSVSAALATHAECPVVVVREEAPGAAGGPVVVGIDGSPESEAATAFAFEAAAARGVPLVAVHSWTDLVFDPVAAPLLDWDAIAESERAVLAERLAGWREKFPEVVVEREVVRDLPAHALVERSAAAQLLVVGSRGRGGAASLLLGSVSHGVLHRGRCPVAVVR</sequence>
<dbReference type="Pfam" id="PF00582">
    <property type="entry name" value="Usp"/>
    <property type="match status" value="2"/>
</dbReference>
<feature type="domain" description="UspA" evidence="2">
    <location>
        <begin position="154"/>
        <end position="288"/>
    </location>
</feature>
<dbReference type="PANTHER" id="PTHR46268:SF6">
    <property type="entry name" value="UNIVERSAL STRESS PROTEIN UP12"/>
    <property type="match status" value="1"/>
</dbReference>
<reference evidence="3 4" key="1">
    <citation type="submission" date="2020-11" db="EMBL/GenBank/DDBJ databases">
        <title>Pseudonocardia abyssalis sp. nov. and Pseudonocardia oceani sp. nov., description and phylogenomic analysis of two novel actinomycetes isolated from the deep Southern Ocean.</title>
        <authorList>
            <person name="Parra J."/>
        </authorList>
    </citation>
    <scope>NUCLEOTIDE SEQUENCE [LARGE SCALE GENOMIC DNA]</scope>
    <source>
        <strain evidence="4">KRD185</strain>
    </source>
</reference>
<keyword evidence="4" id="KW-1185">Reference proteome</keyword>
<dbReference type="InterPro" id="IPR006016">
    <property type="entry name" value="UspA"/>
</dbReference>
<evidence type="ECO:0000256" key="1">
    <source>
        <dbReference type="ARBA" id="ARBA00008791"/>
    </source>
</evidence>
<organism evidence="3 4">
    <name type="scientific">Pseudonocardia oceani</name>
    <dbReference type="NCBI Taxonomy" id="2792013"/>
    <lineage>
        <taxon>Bacteria</taxon>
        <taxon>Bacillati</taxon>
        <taxon>Actinomycetota</taxon>
        <taxon>Actinomycetes</taxon>
        <taxon>Pseudonocardiales</taxon>
        <taxon>Pseudonocardiaceae</taxon>
        <taxon>Pseudonocardia</taxon>
    </lineage>
</organism>
<dbReference type="EMBL" id="JADQDF010000001">
    <property type="protein sequence ID" value="MBW0131669.1"/>
    <property type="molecule type" value="Genomic_DNA"/>
</dbReference>
<accession>A0ABS6UII9</accession>
<dbReference type="Proteomes" id="UP000694300">
    <property type="component" value="Unassembled WGS sequence"/>
</dbReference>
<evidence type="ECO:0000313" key="3">
    <source>
        <dbReference type="EMBL" id="MBW0131669.1"/>
    </source>
</evidence>
<comment type="similarity">
    <text evidence="1">Belongs to the universal stress protein A family.</text>
</comment>
<comment type="caution">
    <text evidence="3">The sequence shown here is derived from an EMBL/GenBank/DDBJ whole genome shotgun (WGS) entry which is preliminary data.</text>
</comment>